<keyword evidence="4 11" id="KW-0479">Metal-binding</keyword>
<evidence type="ECO:0000256" key="11">
    <source>
        <dbReference type="PIRSR" id="PIRSR601211-2"/>
    </source>
</evidence>
<gene>
    <name evidence="16" type="ORF">BJG266_LOCUS2008</name>
    <name evidence="18" type="ORF">IZO911_LOCUS9997</name>
    <name evidence="19" type="ORF">JYZ213_LOCUS10677</name>
    <name evidence="23" type="ORF">KXQ929_LOCUS23123</name>
    <name evidence="21" type="ORF">OKA104_LOCUS2736</name>
    <name evidence="22" type="ORF">OXD698_LOCUS15787</name>
    <name evidence="20" type="ORF">QVE165_LOCUS13237</name>
    <name evidence="17" type="ORF">VCS650_LOCUS4831</name>
</gene>
<evidence type="ECO:0000256" key="9">
    <source>
        <dbReference type="ARBA" id="ARBA00023157"/>
    </source>
</evidence>
<feature type="binding site" evidence="11">
    <location>
        <position position="58"/>
    </location>
    <ligand>
        <name>Ca(2+)</name>
        <dbReference type="ChEBI" id="CHEBI:29108"/>
    </ligand>
</feature>
<feature type="binding site" evidence="11">
    <location>
        <position position="56"/>
    </location>
    <ligand>
        <name>Ca(2+)</name>
        <dbReference type="ChEBI" id="CHEBI:29108"/>
    </ligand>
</feature>
<evidence type="ECO:0000256" key="8">
    <source>
        <dbReference type="ARBA" id="ARBA00023098"/>
    </source>
</evidence>
<dbReference type="OrthoDB" id="5841574at2759"/>
<dbReference type="Proteomes" id="UP000663881">
    <property type="component" value="Unassembled WGS sequence"/>
</dbReference>
<feature type="chain" id="PRO_5035952971" description="Phospholipase A2" evidence="14">
    <location>
        <begin position="18"/>
        <end position="149"/>
    </location>
</feature>
<organism evidence="17 25">
    <name type="scientific">Adineta steineri</name>
    <dbReference type="NCBI Taxonomy" id="433720"/>
    <lineage>
        <taxon>Eukaryota</taxon>
        <taxon>Metazoa</taxon>
        <taxon>Spiralia</taxon>
        <taxon>Gnathifera</taxon>
        <taxon>Rotifera</taxon>
        <taxon>Eurotatoria</taxon>
        <taxon>Bdelloidea</taxon>
        <taxon>Adinetida</taxon>
        <taxon>Adinetidae</taxon>
        <taxon>Adineta</taxon>
    </lineage>
</organism>
<dbReference type="AlphaFoldDB" id="A0A813TNN1"/>
<sequence length="149" mass="16465">MFYILIGITLVIGGISSIPTDDLSQSRNVAFQFREMITAVTGRSAFDYLGYGCHCGLGGKGKTVDGVDMCCKIHDQCYADTSTYLQFWNLCSPHLVGFSWKNDNGVLSCSDKPDTCAYKTCMCDKQVAECFAQNTYNDHHKGYSKSQCS</sequence>
<dbReference type="Proteomes" id="UP000663844">
    <property type="component" value="Unassembled WGS sequence"/>
</dbReference>
<evidence type="ECO:0000256" key="14">
    <source>
        <dbReference type="RuleBase" id="RU361236"/>
    </source>
</evidence>
<dbReference type="PANTHER" id="PTHR11716:SF47">
    <property type="entry name" value="PHOSPHOLIPASE A2-ALPHA"/>
    <property type="match status" value="1"/>
</dbReference>
<feature type="binding site" evidence="11">
    <location>
        <position position="75"/>
    </location>
    <ligand>
        <name>Ca(2+)</name>
        <dbReference type="ChEBI" id="CHEBI:29108"/>
    </ligand>
</feature>
<keyword evidence="8 14" id="KW-0443">Lipid metabolism</keyword>
<evidence type="ECO:0000256" key="6">
    <source>
        <dbReference type="ARBA" id="ARBA00022837"/>
    </source>
</evidence>
<dbReference type="EMBL" id="CAJOAY010000076">
    <property type="protein sequence ID" value="CAF3523649.1"/>
    <property type="molecule type" value="Genomic_DNA"/>
</dbReference>
<keyword evidence="3 14" id="KW-0964">Secreted</keyword>
<dbReference type="Proteomes" id="UP000663877">
    <property type="component" value="Unassembled WGS sequence"/>
</dbReference>
<dbReference type="GO" id="GO:0050482">
    <property type="term" value="P:arachidonate secretion"/>
    <property type="evidence" value="ECO:0007669"/>
    <property type="project" value="InterPro"/>
</dbReference>
<evidence type="ECO:0000256" key="3">
    <source>
        <dbReference type="ARBA" id="ARBA00022525"/>
    </source>
</evidence>
<dbReference type="PRINTS" id="PR00389">
    <property type="entry name" value="PHPHLIPASEA2"/>
</dbReference>
<dbReference type="EMBL" id="CAJNOI010000004">
    <property type="protein sequence ID" value="CAF0743581.1"/>
    <property type="molecule type" value="Genomic_DNA"/>
</dbReference>
<evidence type="ECO:0000313" key="16">
    <source>
        <dbReference type="EMBL" id="CAF0743581.1"/>
    </source>
</evidence>
<feature type="disulfide bond" evidence="12">
    <location>
        <begin position="77"/>
        <end position="123"/>
    </location>
</feature>
<dbReference type="InterPro" id="IPR033113">
    <property type="entry name" value="PLA2_histidine"/>
</dbReference>
<evidence type="ECO:0000313" key="19">
    <source>
        <dbReference type="EMBL" id="CAF0903372.1"/>
    </source>
</evidence>
<evidence type="ECO:0000256" key="1">
    <source>
        <dbReference type="ARBA" id="ARBA00004613"/>
    </source>
</evidence>
<dbReference type="GO" id="GO:0016042">
    <property type="term" value="P:lipid catabolic process"/>
    <property type="evidence" value="ECO:0007669"/>
    <property type="project" value="UniProtKB-KW"/>
</dbReference>
<evidence type="ECO:0000256" key="7">
    <source>
        <dbReference type="ARBA" id="ARBA00022963"/>
    </source>
</evidence>
<keyword evidence="5 14" id="KW-0378">Hydrolase</keyword>
<feature type="disulfide bond" evidence="12">
    <location>
        <begin position="55"/>
        <end position="71"/>
    </location>
</feature>
<name>A0A813TNN1_9BILA</name>
<dbReference type="GO" id="GO:0004623">
    <property type="term" value="F:phospholipase A2 activity"/>
    <property type="evidence" value="ECO:0007669"/>
    <property type="project" value="UniProtKB-EC"/>
</dbReference>
<comment type="catalytic activity">
    <reaction evidence="14">
        <text>a 1,2-diacyl-sn-glycero-3-phosphocholine + H2O = a 1-acyl-sn-glycero-3-phosphocholine + a fatty acid + H(+)</text>
        <dbReference type="Rhea" id="RHEA:15801"/>
        <dbReference type="ChEBI" id="CHEBI:15377"/>
        <dbReference type="ChEBI" id="CHEBI:15378"/>
        <dbReference type="ChEBI" id="CHEBI:28868"/>
        <dbReference type="ChEBI" id="CHEBI:57643"/>
        <dbReference type="ChEBI" id="CHEBI:58168"/>
        <dbReference type="EC" id="3.1.1.4"/>
    </reaction>
</comment>
<evidence type="ECO:0000313" key="21">
    <source>
        <dbReference type="EMBL" id="CAF3523649.1"/>
    </source>
</evidence>
<dbReference type="SMART" id="SM00085">
    <property type="entry name" value="PA2c"/>
    <property type="match status" value="1"/>
</dbReference>
<dbReference type="PROSITE" id="PS00118">
    <property type="entry name" value="PA2_HIS"/>
    <property type="match status" value="1"/>
</dbReference>
<dbReference type="Gene3D" id="1.20.90.10">
    <property type="entry name" value="Phospholipase A2 domain"/>
    <property type="match status" value="1"/>
</dbReference>
<comment type="subcellular location">
    <subcellularLocation>
        <location evidence="1 14">Secreted</location>
    </subcellularLocation>
</comment>
<keyword evidence="14" id="KW-0732">Signal</keyword>
<feature type="active site" evidence="10">
    <location>
        <position position="74"/>
    </location>
</feature>
<evidence type="ECO:0000313" key="22">
    <source>
        <dbReference type="EMBL" id="CAF3756915.1"/>
    </source>
</evidence>
<reference evidence="17" key="1">
    <citation type="submission" date="2021-02" db="EMBL/GenBank/DDBJ databases">
        <authorList>
            <person name="Nowell W R."/>
        </authorList>
    </citation>
    <scope>NUCLEOTIDE SEQUENCE</scope>
</reference>
<dbReference type="GO" id="GO:0006644">
    <property type="term" value="P:phospholipid metabolic process"/>
    <property type="evidence" value="ECO:0007669"/>
    <property type="project" value="InterPro"/>
</dbReference>
<proteinExistence type="inferred from homology"/>
<dbReference type="EC" id="3.1.1.4" evidence="2 14"/>
<evidence type="ECO:0000256" key="5">
    <source>
        <dbReference type="ARBA" id="ARBA00022801"/>
    </source>
</evidence>
<dbReference type="EMBL" id="CAJNON010000027">
    <property type="protein sequence ID" value="CAF0816361.1"/>
    <property type="molecule type" value="Genomic_DNA"/>
</dbReference>
<dbReference type="EMBL" id="CAJNOE010000071">
    <property type="protein sequence ID" value="CAF0858576.1"/>
    <property type="molecule type" value="Genomic_DNA"/>
</dbReference>
<evidence type="ECO:0000256" key="13">
    <source>
        <dbReference type="RuleBase" id="RU003654"/>
    </source>
</evidence>
<comment type="cofactor">
    <cofactor evidence="11">
        <name>Ca(2+)</name>
        <dbReference type="ChEBI" id="CHEBI:29108"/>
    </cofactor>
    <text evidence="11">Binds 1 Ca(2+) ion per subunit.</text>
</comment>
<keyword evidence="9 12" id="KW-1015">Disulfide bond</keyword>
<evidence type="ECO:0000313" key="23">
    <source>
        <dbReference type="EMBL" id="CAF3906766.1"/>
    </source>
</evidence>
<evidence type="ECO:0000259" key="15">
    <source>
        <dbReference type="SMART" id="SM00085"/>
    </source>
</evidence>
<dbReference type="Proteomes" id="UP000663868">
    <property type="component" value="Unassembled WGS sequence"/>
</dbReference>
<feature type="domain" description="Phospholipase A2-like central" evidence="15">
    <location>
        <begin position="29"/>
        <end position="149"/>
    </location>
</feature>
<evidence type="ECO:0000256" key="12">
    <source>
        <dbReference type="PIRSR" id="PIRSR601211-3"/>
    </source>
</evidence>
<dbReference type="Proteomes" id="UP000663860">
    <property type="component" value="Unassembled WGS sequence"/>
</dbReference>
<protein>
    <recommendedName>
        <fullName evidence="2 14">Phospholipase A2</fullName>
        <ecNumber evidence="2 14">3.1.1.4</ecNumber>
    </recommendedName>
</protein>
<evidence type="ECO:0000313" key="18">
    <source>
        <dbReference type="EMBL" id="CAF0858576.1"/>
    </source>
</evidence>
<evidence type="ECO:0000256" key="2">
    <source>
        <dbReference type="ARBA" id="ARBA00013278"/>
    </source>
</evidence>
<evidence type="ECO:0000313" key="25">
    <source>
        <dbReference type="Proteomes" id="UP000663891"/>
    </source>
</evidence>
<dbReference type="EMBL" id="CAJNOG010000078">
    <property type="protein sequence ID" value="CAF0903372.1"/>
    <property type="molecule type" value="Genomic_DNA"/>
</dbReference>
<dbReference type="InterPro" id="IPR036444">
    <property type="entry name" value="PLipase_A2_dom_sf"/>
</dbReference>
<evidence type="ECO:0000256" key="10">
    <source>
        <dbReference type="PIRSR" id="PIRSR601211-1"/>
    </source>
</evidence>
<feature type="active site" evidence="10">
    <location>
        <position position="124"/>
    </location>
</feature>
<feature type="signal peptide" evidence="14">
    <location>
        <begin position="1"/>
        <end position="17"/>
    </location>
</feature>
<keyword evidence="6 11" id="KW-0106">Calcium</keyword>
<dbReference type="SUPFAM" id="SSF48619">
    <property type="entry name" value="Phospholipase A2, PLA2"/>
    <property type="match status" value="1"/>
</dbReference>
<evidence type="ECO:0000256" key="4">
    <source>
        <dbReference type="ARBA" id="ARBA00022723"/>
    </source>
</evidence>
<feature type="disulfide bond" evidence="12">
    <location>
        <begin position="109"/>
        <end position="121"/>
    </location>
</feature>
<dbReference type="Pfam" id="PF00068">
    <property type="entry name" value="Phospholip_A2_1"/>
    <property type="match status" value="1"/>
</dbReference>
<dbReference type="EMBL" id="CAJOAZ010001054">
    <property type="protein sequence ID" value="CAF3756915.1"/>
    <property type="molecule type" value="Genomic_DNA"/>
</dbReference>
<accession>A0A813TNN1</accession>
<feature type="disulfide bond" evidence="12">
    <location>
        <begin position="70"/>
        <end position="130"/>
    </location>
</feature>
<comment type="caution">
    <text evidence="17">The sequence shown here is derived from an EMBL/GenBank/DDBJ whole genome shotgun (WGS) entry which is preliminary data.</text>
</comment>
<evidence type="ECO:0000313" key="20">
    <source>
        <dbReference type="EMBL" id="CAF0969043.1"/>
    </source>
</evidence>
<dbReference type="Proteomes" id="UP000663891">
    <property type="component" value="Unassembled WGS sequence"/>
</dbReference>
<keyword evidence="24" id="KW-1185">Reference proteome</keyword>
<dbReference type="EMBL" id="CAJOBB010001811">
    <property type="protein sequence ID" value="CAF3906766.1"/>
    <property type="molecule type" value="Genomic_DNA"/>
</dbReference>
<evidence type="ECO:0000313" key="24">
    <source>
        <dbReference type="Proteomes" id="UP000663832"/>
    </source>
</evidence>
<dbReference type="PANTHER" id="PTHR11716">
    <property type="entry name" value="PHOSPHOLIPASE A2 FAMILY MEMBER"/>
    <property type="match status" value="1"/>
</dbReference>
<dbReference type="InterPro" id="IPR016090">
    <property type="entry name" value="PLA2-like_dom"/>
</dbReference>
<dbReference type="InterPro" id="IPR001211">
    <property type="entry name" value="PLA2"/>
</dbReference>
<dbReference type="Proteomes" id="UP000663832">
    <property type="component" value="Unassembled WGS sequence"/>
</dbReference>
<comment type="similarity">
    <text evidence="13">Belongs to the phospholipase A2 family.</text>
</comment>
<keyword evidence="7" id="KW-0442">Lipid degradation</keyword>
<evidence type="ECO:0000313" key="17">
    <source>
        <dbReference type="EMBL" id="CAF0816361.1"/>
    </source>
</evidence>
<feature type="disulfide bond" evidence="12">
    <location>
        <begin position="91"/>
        <end position="116"/>
    </location>
</feature>
<dbReference type="GO" id="GO:0005509">
    <property type="term" value="F:calcium ion binding"/>
    <property type="evidence" value="ECO:0007669"/>
    <property type="project" value="InterPro"/>
</dbReference>
<dbReference type="GO" id="GO:0005576">
    <property type="term" value="C:extracellular region"/>
    <property type="evidence" value="ECO:0007669"/>
    <property type="project" value="UniProtKB-SubCell"/>
</dbReference>
<dbReference type="Proteomes" id="UP000663845">
    <property type="component" value="Unassembled WGS sequence"/>
</dbReference>
<dbReference type="CDD" id="cd00125">
    <property type="entry name" value="PLA2c"/>
    <property type="match status" value="1"/>
</dbReference>
<dbReference type="EMBL" id="CAJNOM010000067">
    <property type="protein sequence ID" value="CAF0969043.1"/>
    <property type="molecule type" value="Genomic_DNA"/>
</dbReference>